<keyword evidence="13" id="KW-0539">Nucleus</keyword>
<organism evidence="16 17">
    <name type="scientific">Eptatretus burgeri</name>
    <name type="common">Inshore hagfish</name>
    <dbReference type="NCBI Taxonomy" id="7764"/>
    <lineage>
        <taxon>Eukaryota</taxon>
        <taxon>Metazoa</taxon>
        <taxon>Chordata</taxon>
        <taxon>Craniata</taxon>
        <taxon>Vertebrata</taxon>
        <taxon>Cyclostomata</taxon>
        <taxon>Myxini</taxon>
        <taxon>Myxiniformes</taxon>
        <taxon>Myxinidae</taxon>
        <taxon>Eptatretinae</taxon>
        <taxon>Eptatretus</taxon>
    </lineage>
</organism>
<feature type="region of interest" description="Disordered" evidence="14">
    <location>
        <begin position="145"/>
        <end position="167"/>
    </location>
</feature>
<accession>A0A8C4WYD8</accession>
<feature type="domain" description="HMG box" evidence="15">
    <location>
        <begin position="397"/>
        <end position="465"/>
    </location>
</feature>
<keyword evidence="6" id="KW-0726">Sexual differentiation</keyword>
<dbReference type="Gene3D" id="1.10.30.10">
    <property type="entry name" value="High mobility group box domain"/>
    <property type="match status" value="2"/>
</dbReference>
<dbReference type="Ensembl" id="ENSEBUT00000019929.1">
    <property type="protein sequence ID" value="ENSEBUP00000019352.1"/>
    <property type="gene ID" value="ENSEBUG00000012023.1"/>
</dbReference>
<dbReference type="Pfam" id="PF00505">
    <property type="entry name" value="HMG_box"/>
    <property type="match status" value="2"/>
</dbReference>
<comment type="function">
    <text evidence="12">Transcriptional regulator that controls a genetic switch in male development. It is necessary and sufficient for initiating male sex determination by directing the development of supporting cell precursors (pre-Sertoli cells) as Sertoli rather than granulosa cells. Involved in different aspects of gene regulation including promoter activation or repression. Binds to the DNA consensus sequence 5'-[AT]AACAA[AT]-3'. SRY HMG box recognizes DNA by partial intercalation in the minor groove and promotes DNA bending. Also involved in pre-mRNA splicing. In male adult brain involved in the maintenance of motor functions of dopaminergic neurons.</text>
</comment>
<keyword evidence="17" id="KW-1185">Reference proteome</keyword>
<dbReference type="GO" id="GO:0007548">
    <property type="term" value="P:sex differentiation"/>
    <property type="evidence" value="ECO:0007669"/>
    <property type="project" value="UniProtKB-KW"/>
</dbReference>
<dbReference type="InterPro" id="IPR009071">
    <property type="entry name" value="HMG_box_dom"/>
</dbReference>
<protein>
    <recommendedName>
        <fullName evidence="3">Sex-determining region Y protein</fullName>
    </recommendedName>
    <alternativeName>
        <fullName evidence="11">Testis-determining factor</fullName>
    </alternativeName>
</protein>
<keyword evidence="9" id="KW-0010">Activator</keyword>
<evidence type="ECO:0000256" key="5">
    <source>
        <dbReference type="ARBA" id="ARBA00022860"/>
    </source>
</evidence>
<evidence type="ECO:0000256" key="13">
    <source>
        <dbReference type="PROSITE-ProRule" id="PRU00267"/>
    </source>
</evidence>
<dbReference type="PANTHER" id="PTHR10270:SF161">
    <property type="entry name" value="SEX-DETERMINING REGION Y PROTEIN"/>
    <property type="match status" value="1"/>
</dbReference>
<evidence type="ECO:0000256" key="11">
    <source>
        <dbReference type="ARBA" id="ARBA00032498"/>
    </source>
</evidence>
<evidence type="ECO:0000256" key="14">
    <source>
        <dbReference type="SAM" id="MobiDB-lite"/>
    </source>
</evidence>
<dbReference type="GeneTree" id="ENSGT00940000171125"/>
<evidence type="ECO:0000256" key="10">
    <source>
        <dbReference type="ARBA" id="ARBA00023163"/>
    </source>
</evidence>
<feature type="DNA-binding region" description="HMG box" evidence="13">
    <location>
        <begin position="397"/>
        <end position="465"/>
    </location>
</feature>
<dbReference type="GO" id="GO:0001228">
    <property type="term" value="F:DNA-binding transcription activator activity, RNA polymerase II-specific"/>
    <property type="evidence" value="ECO:0007669"/>
    <property type="project" value="TreeGrafter"/>
</dbReference>
<dbReference type="PANTHER" id="PTHR10270">
    <property type="entry name" value="SOX TRANSCRIPTION FACTOR"/>
    <property type="match status" value="1"/>
</dbReference>
<evidence type="ECO:0000256" key="2">
    <source>
        <dbReference type="ARBA" id="ARBA00005998"/>
    </source>
</evidence>
<dbReference type="Proteomes" id="UP000694388">
    <property type="component" value="Unplaced"/>
</dbReference>
<reference evidence="16" key="1">
    <citation type="submission" date="2025-05" db="UniProtKB">
        <authorList>
            <consortium name="Ensembl"/>
        </authorList>
    </citation>
    <scope>IDENTIFICATION</scope>
</reference>
<dbReference type="GO" id="GO:0030154">
    <property type="term" value="P:cell differentiation"/>
    <property type="evidence" value="ECO:0007669"/>
    <property type="project" value="UniProtKB-KW"/>
</dbReference>
<feature type="compositionally biased region" description="Low complexity" evidence="14">
    <location>
        <begin position="158"/>
        <end position="167"/>
    </location>
</feature>
<feature type="domain" description="HMG box" evidence="15">
    <location>
        <begin position="218"/>
        <end position="286"/>
    </location>
</feature>
<keyword evidence="4" id="KW-0221">Differentiation</keyword>
<dbReference type="InterPro" id="IPR050140">
    <property type="entry name" value="SRY-related_HMG-box_TF-like"/>
</dbReference>
<dbReference type="Ensembl" id="ENSEBUT00000019949.1">
    <property type="protein sequence ID" value="ENSEBUP00000019374.1"/>
    <property type="gene ID" value="ENSEBUG00000012023.1"/>
</dbReference>
<evidence type="ECO:0000256" key="1">
    <source>
        <dbReference type="ARBA" id="ARBA00004324"/>
    </source>
</evidence>
<name>A0A8C4WYD8_EPTBU</name>
<feature type="DNA-binding region" description="HMG box" evidence="13">
    <location>
        <begin position="218"/>
        <end position="286"/>
    </location>
</feature>
<dbReference type="GO" id="GO:0005516">
    <property type="term" value="F:calmodulin binding"/>
    <property type="evidence" value="ECO:0007669"/>
    <property type="project" value="UniProtKB-KW"/>
</dbReference>
<evidence type="ECO:0000256" key="3">
    <source>
        <dbReference type="ARBA" id="ARBA00019052"/>
    </source>
</evidence>
<evidence type="ECO:0000256" key="8">
    <source>
        <dbReference type="ARBA" id="ARBA00023125"/>
    </source>
</evidence>
<dbReference type="AlphaFoldDB" id="A0A8C4WYD8"/>
<evidence type="ECO:0000256" key="9">
    <source>
        <dbReference type="ARBA" id="ARBA00023159"/>
    </source>
</evidence>
<evidence type="ECO:0000256" key="7">
    <source>
        <dbReference type="ARBA" id="ARBA00023015"/>
    </source>
</evidence>
<dbReference type="SMART" id="SM00398">
    <property type="entry name" value="HMG"/>
    <property type="match status" value="2"/>
</dbReference>
<keyword evidence="10" id="KW-0804">Transcription</keyword>
<comment type="similarity">
    <text evidence="2">Belongs to the SRY family.</text>
</comment>
<evidence type="ECO:0000313" key="16">
    <source>
        <dbReference type="Ensembl" id="ENSEBUP00000019374.1"/>
    </source>
</evidence>
<dbReference type="InterPro" id="IPR036910">
    <property type="entry name" value="HMG_box_dom_sf"/>
</dbReference>
<feature type="region of interest" description="Disordered" evidence="14">
    <location>
        <begin position="1"/>
        <end position="34"/>
    </location>
</feature>
<dbReference type="GO" id="GO:0000978">
    <property type="term" value="F:RNA polymerase II cis-regulatory region sequence-specific DNA binding"/>
    <property type="evidence" value="ECO:0007669"/>
    <property type="project" value="TreeGrafter"/>
</dbReference>
<dbReference type="SUPFAM" id="SSF47095">
    <property type="entry name" value="HMG-box"/>
    <property type="match status" value="2"/>
</dbReference>
<comment type="subcellular location">
    <subcellularLocation>
        <location evidence="1">Nucleus speckle</location>
    </subcellularLocation>
</comment>
<evidence type="ECO:0000256" key="4">
    <source>
        <dbReference type="ARBA" id="ARBA00022782"/>
    </source>
</evidence>
<dbReference type="GO" id="GO:0016607">
    <property type="term" value="C:nuclear speck"/>
    <property type="evidence" value="ECO:0007669"/>
    <property type="project" value="UniProtKB-SubCell"/>
</dbReference>
<keyword evidence="7" id="KW-0805">Transcription regulation</keyword>
<feature type="compositionally biased region" description="Basic and acidic residues" evidence="14">
    <location>
        <begin position="145"/>
        <end position="156"/>
    </location>
</feature>
<evidence type="ECO:0000256" key="6">
    <source>
        <dbReference type="ARBA" id="ARBA00022928"/>
    </source>
</evidence>
<evidence type="ECO:0000259" key="15">
    <source>
        <dbReference type="PROSITE" id="PS50118"/>
    </source>
</evidence>
<keyword evidence="8 13" id="KW-0238">DNA-binding</keyword>
<dbReference type="Ensembl" id="ENSEBUT00000019980.1">
    <property type="protein sequence ID" value="ENSEBUP00000019404.1"/>
    <property type="gene ID" value="ENSEBUG00000012023.1"/>
</dbReference>
<evidence type="ECO:0000256" key="12">
    <source>
        <dbReference type="ARBA" id="ARBA00045821"/>
    </source>
</evidence>
<keyword evidence="5" id="KW-0112">Calmodulin-binding</keyword>
<sequence length="612" mass="69110">MSVTNNNHPPRCPDSRGGNALLPGRCPADGGASVAPAEDKEMVLDFIVKVKVESEFVDDSSSQDFDQKLNVDAEPVDCPIDEGEPHPMKREKFQTDVHQSPEDALIIDCVKQEPCDSPSEEPSDAAQLLKDIVKVKVKSEFIDDSFPQEKERETKGGDAVSQSDASSVVNTKQLNRQFTKTFCRGNRLKCPNSAKPTKKIQVAEQFSNKERRDRKGRIKRPMNAFMVFAQSHRRQMANALPTFDNASVSKALGEVWHSLREDLKRPYYQEARRLEEKQRKLFPDWVYRPTRKHNKQQQLIIVQKVSPIPLHSDGGTKFSVARPLPCSLVSSTPKPSCADSKTPLNLAATCPSSSSLPPPDVPGTLKDCEPSRLEPSSQVLIARKVINQERDDRKDHIKRPMNAFMVFAKSHRRQMANVLPNFDNAAVSKALGKVWHSLREDLKRPYYDQAFMLANEHKKMFPDWVYKPARKMKKQELVTLHKAVSSAPSRVHTEDITTDDELSILHPPPCPLITSISNPFCTDSETLLDRPAKRPSISMFPLQNMPKMFKDFQPSRFERSSQRLLPGAWTPQPLYQFSSPKPVLAHCLAIQSDRHLLQSPVSSSRTALENNR</sequence>
<dbReference type="PROSITE" id="PS50118">
    <property type="entry name" value="HMG_BOX_2"/>
    <property type="match status" value="2"/>
</dbReference>
<evidence type="ECO:0000313" key="17">
    <source>
        <dbReference type="Proteomes" id="UP000694388"/>
    </source>
</evidence>
<proteinExistence type="inferred from homology"/>